<feature type="transmembrane region" description="Helical" evidence="1">
    <location>
        <begin position="336"/>
        <end position="359"/>
    </location>
</feature>
<dbReference type="PANTHER" id="PTHR30287:SF1">
    <property type="entry name" value="INNER MEMBRANE PROTEIN"/>
    <property type="match status" value="1"/>
</dbReference>
<dbReference type="InterPro" id="IPR038766">
    <property type="entry name" value="Membrane_comp_ABC_pdt"/>
</dbReference>
<dbReference type="PANTHER" id="PTHR30287">
    <property type="entry name" value="MEMBRANE COMPONENT OF PREDICTED ABC SUPERFAMILY METABOLITE UPTAKE TRANSPORTER"/>
    <property type="match status" value="1"/>
</dbReference>
<feature type="transmembrane region" description="Helical" evidence="1">
    <location>
        <begin position="929"/>
        <end position="951"/>
    </location>
</feature>
<feature type="transmembrane region" description="Helical" evidence="1">
    <location>
        <begin position="380"/>
        <end position="405"/>
    </location>
</feature>
<feature type="transmembrane region" description="Helical" evidence="1">
    <location>
        <begin position="425"/>
        <end position="448"/>
    </location>
</feature>
<feature type="transmembrane region" description="Helical" evidence="1">
    <location>
        <begin position="496"/>
        <end position="522"/>
    </location>
</feature>
<keyword evidence="1" id="KW-0472">Membrane</keyword>
<dbReference type="AlphaFoldDB" id="A0A3A3Z670"/>
<evidence type="ECO:0000313" key="3">
    <source>
        <dbReference type="Proteomes" id="UP000265614"/>
    </source>
</evidence>
<dbReference type="GO" id="GO:0005886">
    <property type="term" value="C:plasma membrane"/>
    <property type="evidence" value="ECO:0007669"/>
    <property type="project" value="TreeGrafter"/>
</dbReference>
<name>A0A3A3Z670_9ACTN</name>
<proteinExistence type="predicted"/>
<sequence length="1071" mass="108761">MRVSLLLRAVAWHRGTSAALLLTAVLAVAAAVCGPVWGRAAEDSLVRDALAAAPVQRTGYVVSVPANRPTVLDEVRPPATALSDAVEGTLLPGALGARLDEPRRQLTTTRRLSLTRVPTEAEVAAAAAAAERGGEGTALDEPPRGLGRLAWREGACERLELLAGSCPAAVDEVLLSDRALASLGARVGDRVRMLELAEEPDPAGQRDPFRTDYRVSGAYEAAAVDPQDPWWFGSGLFEHAPAAVFAGEPVPARLDGVMATRELLVSLQTSTVVATAERALRPGALPLAEVDATAGALEAAARTGNATGAGTVHDAGLAATLRAVEDDRERVRTGALLVSGQVVLLGWYVLLGVVGVAVAAREPETALAKLRGLPPYRAAWLALAPPLLLVALALPLGTGLALLVATRLRDAVLAPGTPLDLGAPALAAAGVAALGAVVAAVVASWRSLRAPVAEQLRRSGGAAERRQGRTAVVAVVAVAGAAASLVAALGEAASGSAVALLMPVLVGLAAGLLAAALLGWGASRAVRRSARSPLPRFLAVRQLARRPGTTRATALVTATVTFVGFAAAAWVVAREQRATEARVAVGADRVVTVDPVPAAELLDAVRAADPDGRAAMAAVQVAGEGETGTRRLLAVDTTRWASVVEGPAAGALDGGAAAELARSDGATSLEVRGVRWEAELELDQVETAVPLALLGAATTLEGVPVPAAFGRLVEGRQRVVAQVPSCRAGCRVSQLRLVRAGGVGGVVGSARLLSLSVDGTVVERFDVDDWRPTTVDEELPGSSPTTDLVEAPGGGIDVSFAVSPSVTPGIARRDVPPVLSGVVGSATAVRYVGAEGLVIGSSLGEAVPNLRVVRVAEVLPRLGPEGLLVDLAVAERFAPARRAAVVHQVWLSDEAGPGVLDALRGEGLVVRGEETVAERRDALDAGGTALALLLLLVAAAVVLLTGLAGVATSLAAQARRRAFEAAALRAVAVPEAVLRRAAAWELGLLLVPALVLGTACAGGALLVAADLLPSLTGASGTAATLPAAARVWLPVLAASLLAACCLALLVAVSARGSSPAARARRLREGQA</sequence>
<keyword evidence="1" id="KW-0812">Transmembrane</keyword>
<feature type="transmembrane region" description="Helical" evidence="1">
    <location>
        <begin position="469"/>
        <end position="490"/>
    </location>
</feature>
<evidence type="ECO:0000256" key="1">
    <source>
        <dbReference type="SAM" id="Phobius"/>
    </source>
</evidence>
<feature type="transmembrane region" description="Helical" evidence="1">
    <location>
        <begin position="1031"/>
        <end position="1054"/>
    </location>
</feature>
<evidence type="ECO:0000313" key="2">
    <source>
        <dbReference type="EMBL" id="RJK96114.1"/>
    </source>
</evidence>
<keyword evidence="1" id="KW-1133">Transmembrane helix</keyword>
<protein>
    <recommendedName>
        <fullName evidence="4">FtsX-like permease family protein</fullName>
    </recommendedName>
</protein>
<keyword evidence="3" id="KW-1185">Reference proteome</keyword>
<feature type="transmembrane region" description="Helical" evidence="1">
    <location>
        <begin position="988"/>
        <end position="1011"/>
    </location>
</feature>
<reference evidence="2 3" key="1">
    <citation type="submission" date="2018-09" db="EMBL/GenBank/DDBJ databases">
        <title>YIM 75000 draft genome.</title>
        <authorList>
            <person name="Tang S."/>
            <person name="Feng Y."/>
        </authorList>
    </citation>
    <scope>NUCLEOTIDE SEQUENCE [LARGE SCALE GENOMIC DNA]</scope>
    <source>
        <strain evidence="2 3">YIM 75000</strain>
    </source>
</reference>
<organism evidence="2 3">
    <name type="scientific">Vallicoccus soli</name>
    <dbReference type="NCBI Taxonomy" id="2339232"/>
    <lineage>
        <taxon>Bacteria</taxon>
        <taxon>Bacillati</taxon>
        <taxon>Actinomycetota</taxon>
        <taxon>Actinomycetes</taxon>
        <taxon>Motilibacterales</taxon>
        <taxon>Vallicoccaceae</taxon>
        <taxon>Vallicoccus</taxon>
    </lineage>
</organism>
<accession>A0A3A3Z670</accession>
<dbReference type="Proteomes" id="UP000265614">
    <property type="component" value="Unassembled WGS sequence"/>
</dbReference>
<gene>
    <name evidence="2" type="ORF">D5H78_11275</name>
</gene>
<feature type="transmembrane region" description="Helical" evidence="1">
    <location>
        <begin position="552"/>
        <end position="573"/>
    </location>
</feature>
<comment type="caution">
    <text evidence="2">The sequence shown here is derived from an EMBL/GenBank/DDBJ whole genome shotgun (WGS) entry which is preliminary data.</text>
</comment>
<dbReference type="EMBL" id="QZEZ01000004">
    <property type="protein sequence ID" value="RJK96114.1"/>
    <property type="molecule type" value="Genomic_DNA"/>
</dbReference>
<evidence type="ECO:0008006" key="4">
    <source>
        <dbReference type="Google" id="ProtNLM"/>
    </source>
</evidence>